<organism evidence="3 4">
    <name type="scientific">Riccia sorocarpa</name>
    <dbReference type="NCBI Taxonomy" id="122646"/>
    <lineage>
        <taxon>Eukaryota</taxon>
        <taxon>Viridiplantae</taxon>
        <taxon>Streptophyta</taxon>
        <taxon>Embryophyta</taxon>
        <taxon>Marchantiophyta</taxon>
        <taxon>Marchantiopsida</taxon>
        <taxon>Marchantiidae</taxon>
        <taxon>Marchantiales</taxon>
        <taxon>Ricciaceae</taxon>
        <taxon>Riccia</taxon>
    </lineage>
</organism>
<feature type="region of interest" description="Disordered" evidence="1">
    <location>
        <begin position="150"/>
        <end position="210"/>
    </location>
</feature>
<dbReference type="InterPro" id="IPR044823">
    <property type="entry name" value="ASIL1/2-like"/>
</dbReference>
<evidence type="ECO:0000313" key="4">
    <source>
        <dbReference type="Proteomes" id="UP001633002"/>
    </source>
</evidence>
<feature type="domain" description="Myb/SANT-like DNA-binding" evidence="2">
    <location>
        <begin position="45"/>
        <end position="131"/>
    </location>
</feature>
<protein>
    <recommendedName>
        <fullName evidence="2">Myb/SANT-like DNA-binding domain-containing protein</fullName>
    </recommendedName>
</protein>
<gene>
    <name evidence="3" type="ORF">R1sor_004865</name>
</gene>
<evidence type="ECO:0000259" key="2">
    <source>
        <dbReference type="Pfam" id="PF13837"/>
    </source>
</evidence>
<feature type="compositionally biased region" description="Polar residues" evidence="1">
    <location>
        <begin position="192"/>
        <end position="203"/>
    </location>
</feature>
<dbReference type="PANTHER" id="PTHR31307:SF4">
    <property type="entry name" value="TRIHELIX TRANSCRIPTION FACTOR ASIL2"/>
    <property type="match status" value="1"/>
</dbReference>
<evidence type="ECO:0000313" key="3">
    <source>
        <dbReference type="EMBL" id="KAL3691214.1"/>
    </source>
</evidence>
<feature type="region of interest" description="Disordered" evidence="1">
    <location>
        <begin position="11"/>
        <end position="44"/>
    </location>
</feature>
<dbReference type="Pfam" id="PF13837">
    <property type="entry name" value="Myb_DNA-bind_4"/>
    <property type="match status" value="1"/>
</dbReference>
<evidence type="ECO:0000256" key="1">
    <source>
        <dbReference type="SAM" id="MobiDB-lite"/>
    </source>
</evidence>
<dbReference type="PANTHER" id="PTHR31307">
    <property type="entry name" value="TRIHELIX TRANSCRIPTION FACTOR ASIL2"/>
    <property type="match status" value="1"/>
</dbReference>
<sequence>MRPRSFLEEVMFDSDGERDGAEGGPEPVTDSQNPSELQQDADSEMWPTARVSELLEEFKVVKVHHLLNGNLRLRHWTELTGKLNKCKNGSLQLSVTQVRNKIDWLKKRFRTEKCKSEGTGQPPSTWPFYDACFDLFGTSSKVVGIPNSMGNGSTYEQTTTGDHVTTRRTVSGVDLNLTPPSSTPRGERRSSSDNNSGQQTPRSKSPRQIGRGISGQALKAARKSPASKSIREVATAMKGFTEVYKESGKRKQELEEKKTMLFEELLRLKRRDMFGTDEES</sequence>
<feature type="compositionally biased region" description="Polar residues" evidence="1">
    <location>
        <begin position="29"/>
        <end position="40"/>
    </location>
</feature>
<proteinExistence type="predicted"/>
<feature type="compositionally biased region" description="Low complexity" evidence="1">
    <location>
        <begin position="158"/>
        <end position="170"/>
    </location>
</feature>
<comment type="caution">
    <text evidence="3">The sequence shown here is derived from an EMBL/GenBank/DDBJ whole genome shotgun (WGS) entry which is preliminary data.</text>
</comment>
<dbReference type="EMBL" id="JBJQOH010000003">
    <property type="protein sequence ID" value="KAL3691214.1"/>
    <property type="molecule type" value="Genomic_DNA"/>
</dbReference>
<dbReference type="InterPro" id="IPR044822">
    <property type="entry name" value="Myb_DNA-bind_4"/>
</dbReference>
<keyword evidence="4" id="KW-1185">Reference proteome</keyword>
<reference evidence="3 4" key="1">
    <citation type="submission" date="2024-09" db="EMBL/GenBank/DDBJ databases">
        <title>Chromosome-scale assembly of Riccia sorocarpa.</title>
        <authorList>
            <person name="Paukszto L."/>
        </authorList>
    </citation>
    <scope>NUCLEOTIDE SEQUENCE [LARGE SCALE GENOMIC DNA]</scope>
    <source>
        <strain evidence="3">LP-2024</strain>
        <tissue evidence="3">Aerial parts of the thallus</tissue>
    </source>
</reference>
<dbReference type="Proteomes" id="UP001633002">
    <property type="component" value="Unassembled WGS sequence"/>
</dbReference>
<name>A0ABD3HLF2_9MARC</name>
<dbReference type="AlphaFoldDB" id="A0ABD3HLF2"/>
<accession>A0ABD3HLF2</accession>